<dbReference type="InterPro" id="IPR035906">
    <property type="entry name" value="MetI-like_sf"/>
</dbReference>
<dbReference type="AlphaFoldDB" id="X1JQI9"/>
<name>X1JQI9_9ZZZZ</name>
<gene>
    <name evidence="6" type="ORF">S03H2_72058</name>
</gene>
<feature type="transmembrane region" description="Helical" evidence="5">
    <location>
        <begin position="20"/>
        <end position="39"/>
    </location>
</feature>
<dbReference type="GO" id="GO:0016020">
    <property type="term" value="C:membrane"/>
    <property type="evidence" value="ECO:0007669"/>
    <property type="project" value="UniProtKB-SubCell"/>
</dbReference>
<dbReference type="EMBL" id="BARU01048516">
    <property type="protein sequence ID" value="GAH96986.1"/>
    <property type="molecule type" value="Genomic_DNA"/>
</dbReference>
<organism evidence="6">
    <name type="scientific">marine sediment metagenome</name>
    <dbReference type="NCBI Taxonomy" id="412755"/>
    <lineage>
        <taxon>unclassified sequences</taxon>
        <taxon>metagenomes</taxon>
        <taxon>ecological metagenomes</taxon>
    </lineage>
</organism>
<sequence>MTFIPVLRIFNKLGLAGSFPGIWLAHSGYGLPLAIYMLYNS</sequence>
<evidence type="ECO:0000313" key="6">
    <source>
        <dbReference type="EMBL" id="GAH96986.1"/>
    </source>
</evidence>
<accession>X1JQI9</accession>
<evidence type="ECO:0000256" key="4">
    <source>
        <dbReference type="ARBA" id="ARBA00023136"/>
    </source>
</evidence>
<evidence type="ECO:0000256" key="3">
    <source>
        <dbReference type="ARBA" id="ARBA00022989"/>
    </source>
</evidence>
<keyword evidence="4 5" id="KW-0472">Membrane</keyword>
<protein>
    <submittedName>
        <fullName evidence="6">Uncharacterized protein</fullName>
    </submittedName>
</protein>
<evidence type="ECO:0000256" key="5">
    <source>
        <dbReference type="SAM" id="Phobius"/>
    </source>
</evidence>
<comment type="subcellular location">
    <subcellularLocation>
        <location evidence="1">Membrane</location>
        <topology evidence="1">Multi-pass membrane protein</topology>
    </subcellularLocation>
</comment>
<keyword evidence="3 5" id="KW-1133">Transmembrane helix</keyword>
<proteinExistence type="predicted"/>
<comment type="caution">
    <text evidence="6">The sequence shown here is derived from an EMBL/GenBank/DDBJ whole genome shotgun (WGS) entry which is preliminary data.</text>
</comment>
<evidence type="ECO:0000256" key="1">
    <source>
        <dbReference type="ARBA" id="ARBA00004141"/>
    </source>
</evidence>
<keyword evidence="2 5" id="KW-0812">Transmembrane</keyword>
<dbReference type="SUPFAM" id="SSF161098">
    <property type="entry name" value="MetI-like"/>
    <property type="match status" value="1"/>
</dbReference>
<feature type="non-terminal residue" evidence="6">
    <location>
        <position position="41"/>
    </location>
</feature>
<reference evidence="6" key="1">
    <citation type="journal article" date="2014" name="Front. Microbiol.">
        <title>High frequency of phylogenetically diverse reductive dehalogenase-homologous genes in deep subseafloor sedimentary metagenomes.</title>
        <authorList>
            <person name="Kawai M."/>
            <person name="Futagami T."/>
            <person name="Toyoda A."/>
            <person name="Takaki Y."/>
            <person name="Nishi S."/>
            <person name="Hori S."/>
            <person name="Arai W."/>
            <person name="Tsubouchi T."/>
            <person name="Morono Y."/>
            <person name="Uchiyama I."/>
            <person name="Ito T."/>
            <person name="Fujiyama A."/>
            <person name="Inagaki F."/>
            <person name="Takami H."/>
        </authorList>
    </citation>
    <scope>NUCLEOTIDE SEQUENCE</scope>
    <source>
        <strain evidence="6">Expedition CK06-06</strain>
    </source>
</reference>
<evidence type="ECO:0000256" key="2">
    <source>
        <dbReference type="ARBA" id="ARBA00022692"/>
    </source>
</evidence>